<gene>
    <name evidence="6" type="ORF">M430DRAFT_96732</name>
</gene>
<comment type="cofactor">
    <cofactor evidence="5">
        <name>Fe(2+)</name>
        <dbReference type="ChEBI" id="CHEBI:29033"/>
    </cofactor>
    <text evidence="5">Binds 1 Fe(2+) ion per subunit.</text>
</comment>
<keyword evidence="2 5" id="KW-0479">Metal-binding</keyword>
<dbReference type="Proteomes" id="UP000241818">
    <property type="component" value="Unassembled WGS sequence"/>
</dbReference>
<dbReference type="STRING" id="857342.A0A2T3B8J8"/>
<comment type="similarity">
    <text evidence="1">Belongs to the carotenoid oxygenase family.</text>
</comment>
<dbReference type="GO" id="GO:0010436">
    <property type="term" value="F:carotenoid dioxygenase activity"/>
    <property type="evidence" value="ECO:0007669"/>
    <property type="project" value="TreeGrafter"/>
</dbReference>
<dbReference type="InterPro" id="IPR004294">
    <property type="entry name" value="Carotenoid_Oase"/>
</dbReference>
<feature type="binding site" evidence="5">
    <location>
        <position position="227"/>
    </location>
    <ligand>
        <name>Fe cation</name>
        <dbReference type="ChEBI" id="CHEBI:24875"/>
        <note>catalytic</note>
    </ligand>
</feature>
<dbReference type="AlphaFoldDB" id="A0A2T3B8J8"/>
<evidence type="ECO:0000313" key="7">
    <source>
        <dbReference type="Proteomes" id="UP000241818"/>
    </source>
</evidence>
<dbReference type="GeneID" id="36578063"/>
<dbReference type="Pfam" id="PF03055">
    <property type="entry name" value="RPE65"/>
    <property type="match status" value="1"/>
</dbReference>
<feature type="binding site" evidence="5">
    <location>
        <position position="489"/>
    </location>
    <ligand>
        <name>Fe cation</name>
        <dbReference type="ChEBI" id="CHEBI:24875"/>
        <note>catalytic</note>
    </ligand>
</feature>
<dbReference type="OrthoDB" id="1069523at2759"/>
<keyword evidence="4 5" id="KW-0408">Iron</keyword>
<evidence type="ECO:0008006" key="8">
    <source>
        <dbReference type="Google" id="ProtNLM"/>
    </source>
</evidence>
<evidence type="ECO:0000256" key="2">
    <source>
        <dbReference type="ARBA" id="ARBA00022723"/>
    </source>
</evidence>
<dbReference type="EMBL" id="KZ679008">
    <property type="protein sequence ID" value="PSS23161.1"/>
    <property type="molecule type" value="Genomic_DNA"/>
</dbReference>
<feature type="binding site" evidence="5">
    <location>
        <position position="292"/>
    </location>
    <ligand>
        <name>Fe cation</name>
        <dbReference type="ChEBI" id="CHEBI:24875"/>
        <note>catalytic</note>
    </ligand>
</feature>
<keyword evidence="7" id="KW-1185">Reference proteome</keyword>
<protein>
    <recommendedName>
        <fullName evidence="8">Carotenoid oxygenase</fullName>
    </recommendedName>
</protein>
<evidence type="ECO:0000256" key="1">
    <source>
        <dbReference type="ARBA" id="ARBA00006787"/>
    </source>
</evidence>
<dbReference type="GO" id="GO:0016121">
    <property type="term" value="P:carotene catabolic process"/>
    <property type="evidence" value="ECO:0007669"/>
    <property type="project" value="TreeGrafter"/>
</dbReference>
<sequence length="507" mass="57946">MAGHFRTLPPQKKSFPAQPQFSGFMRPCRYEGGIENLEIIGEIPHEIDGTFYRVMPDPHLPPMFEDDPWFNGDGTISAFRIKDGHVDFKQRYVRTEKFVREAEARRALLGRYRNRYTDAVEFQVRSTANTNIVYFQGKLLALKEDSPPYAMDPETLETIGLWDFDGQLPSVTFTAHPKFDPVTREMVCFGYEAKGDGTPDVCYWTVRPDGTFGETVWLVAPVVAMIHDFAVTENYVIFPIIPQTCDLERMKKGGEHWQWDPTIPMYLGVLPRYGAKGSDVKWFRAPHGFPGHVSNAYEDSSGQIIIDFPVSSQNVFFWWPDKDGHSPDPRTITNQLRRFIIDYKSETLDLPPGKILFDADVEFPRIDDRLAMHRYNIAFTCLMDHTLGTDWPYISQVMGGGFPPYNSLAKFNIEQGTQETWFPGPRHLVQECVFIPRKNNSTEEGDGYVMALVNNYHEMISELIVLDTKDFGNTLARIRLPLRLRAGFHGNWVDAEDVDGHPAPAAN</sequence>
<evidence type="ECO:0000256" key="3">
    <source>
        <dbReference type="ARBA" id="ARBA00023002"/>
    </source>
</evidence>
<reference evidence="6 7" key="1">
    <citation type="journal article" date="2018" name="New Phytol.">
        <title>Comparative genomics and transcriptomics depict ericoid mycorrhizal fungi as versatile saprotrophs and plant mutualists.</title>
        <authorList>
            <person name="Martino E."/>
            <person name="Morin E."/>
            <person name="Grelet G.A."/>
            <person name="Kuo A."/>
            <person name="Kohler A."/>
            <person name="Daghino S."/>
            <person name="Barry K.W."/>
            <person name="Cichocki N."/>
            <person name="Clum A."/>
            <person name="Dockter R.B."/>
            <person name="Hainaut M."/>
            <person name="Kuo R.C."/>
            <person name="LaButti K."/>
            <person name="Lindahl B.D."/>
            <person name="Lindquist E.A."/>
            <person name="Lipzen A."/>
            <person name="Khouja H.R."/>
            <person name="Magnuson J."/>
            <person name="Murat C."/>
            <person name="Ohm R.A."/>
            <person name="Singer S.W."/>
            <person name="Spatafora J.W."/>
            <person name="Wang M."/>
            <person name="Veneault-Fourrey C."/>
            <person name="Henrissat B."/>
            <person name="Grigoriev I.V."/>
            <person name="Martin F.M."/>
            <person name="Perotto S."/>
        </authorList>
    </citation>
    <scope>NUCLEOTIDE SEQUENCE [LARGE SCALE GENOMIC DNA]</scope>
    <source>
        <strain evidence="6 7">ATCC 22711</strain>
    </source>
</reference>
<proteinExistence type="inferred from homology"/>
<keyword evidence="3" id="KW-0560">Oxidoreductase</keyword>
<dbReference type="PANTHER" id="PTHR10543">
    <property type="entry name" value="BETA-CAROTENE DIOXYGENASE"/>
    <property type="match status" value="1"/>
</dbReference>
<organism evidence="6 7">
    <name type="scientific">Amorphotheca resinae ATCC 22711</name>
    <dbReference type="NCBI Taxonomy" id="857342"/>
    <lineage>
        <taxon>Eukaryota</taxon>
        <taxon>Fungi</taxon>
        <taxon>Dikarya</taxon>
        <taxon>Ascomycota</taxon>
        <taxon>Pezizomycotina</taxon>
        <taxon>Leotiomycetes</taxon>
        <taxon>Helotiales</taxon>
        <taxon>Amorphothecaceae</taxon>
        <taxon>Amorphotheca</taxon>
    </lineage>
</organism>
<dbReference type="InParanoid" id="A0A2T3B8J8"/>
<name>A0A2T3B8J8_AMORE</name>
<feature type="binding site" evidence="5">
    <location>
        <position position="176"/>
    </location>
    <ligand>
        <name>Fe cation</name>
        <dbReference type="ChEBI" id="CHEBI:24875"/>
        <note>catalytic</note>
    </ligand>
</feature>
<dbReference type="RefSeq" id="XP_024723207.1">
    <property type="nucleotide sequence ID" value="XM_024869982.1"/>
</dbReference>
<evidence type="ECO:0000256" key="5">
    <source>
        <dbReference type="PIRSR" id="PIRSR604294-1"/>
    </source>
</evidence>
<accession>A0A2T3B8J8</accession>
<dbReference type="PANTHER" id="PTHR10543:SF89">
    <property type="entry name" value="CAROTENOID 9,10(9',10')-CLEAVAGE DIOXYGENASE 1"/>
    <property type="match status" value="1"/>
</dbReference>
<evidence type="ECO:0000313" key="6">
    <source>
        <dbReference type="EMBL" id="PSS23161.1"/>
    </source>
</evidence>
<evidence type="ECO:0000256" key="4">
    <source>
        <dbReference type="ARBA" id="ARBA00023004"/>
    </source>
</evidence>
<dbReference type="GO" id="GO:0046872">
    <property type="term" value="F:metal ion binding"/>
    <property type="evidence" value="ECO:0007669"/>
    <property type="project" value="UniProtKB-KW"/>
</dbReference>